<dbReference type="EMBL" id="CM045762">
    <property type="protein sequence ID" value="KAI8010039.1"/>
    <property type="molecule type" value="Genomic_DNA"/>
</dbReference>
<reference evidence="1 2" key="1">
    <citation type="journal article" date="2022" name="Plant J.">
        <title>Chromosome-level genome of Camellia lanceoleosa provides a valuable resource for understanding genome evolution and self-incompatibility.</title>
        <authorList>
            <person name="Gong W."/>
            <person name="Xiao S."/>
            <person name="Wang L."/>
            <person name="Liao Z."/>
            <person name="Chang Y."/>
            <person name="Mo W."/>
            <person name="Hu G."/>
            <person name="Li W."/>
            <person name="Zhao G."/>
            <person name="Zhu H."/>
            <person name="Hu X."/>
            <person name="Ji K."/>
            <person name="Xiang X."/>
            <person name="Song Q."/>
            <person name="Yuan D."/>
            <person name="Jin S."/>
            <person name="Zhang L."/>
        </authorList>
    </citation>
    <scope>NUCLEOTIDE SEQUENCE [LARGE SCALE GENOMIC DNA]</scope>
    <source>
        <strain evidence="1">SQ_2022a</strain>
    </source>
</reference>
<sequence length="122" mass="13452">MHMPEPVSVKTSRAKTEGAFLIVKAFGTTKEHARYEATTASAERPTTFNNVEQTHNLHEIKTSITVPVEHVEQVSIVHFGESLVCHEPQEFMDLDFASLSLSSALKNSCAHLGSFVRLSLVS</sequence>
<gene>
    <name evidence="1" type="ORF">LOK49_LG06G02588</name>
</gene>
<evidence type="ECO:0000313" key="2">
    <source>
        <dbReference type="Proteomes" id="UP001060215"/>
    </source>
</evidence>
<name>A0ACC0HAN4_9ERIC</name>
<keyword evidence="2" id="KW-1185">Reference proteome</keyword>
<evidence type="ECO:0000313" key="1">
    <source>
        <dbReference type="EMBL" id="KAI8010039.1"/>
    </source>
</evidence>
<dbReference type="Proteomes" id="UP001060215">
    <property type="component" value="Chromosome 5"/>
</dbReference>
<protein>
    <submittedName>
        <fullName evidence="1">Uncharacterized protein</fullName>
    </submittedName>
</protein>
<proteinExistence type="predicted"/>
<comment type="caution">
    <text evidence="1">The sequence shown here is derived from an EMBL/GenBank/DDBJ whole genome shotgun (WGS) entry which is preliminary data.</text>
</comment>
<accession>A0ACC0HAN4</accession>
<organism evidence="1 2">
    <name type="scientific">Camellia lanceoleosa</name>
    <dbReference type="NCBI Taxonomy" id="1840588"/>
    <lineage>
        <taxon>Eukaryota</taxon>
        <taxon>Viridiplantae</taxon>
        <taxon>Streptophyta</taxon>
        <taxon>Embryophyta</taxon>
        <taxon>Tracheophyta</taxon>
        <taxon>Spermatophyta</taxon>
        <taxon>Magnoliopsida</taxon>
        <taxon>eudicotyledons</taxon>
        <taxon>Gunneridae</taxon>
        <taxon>Pentapetalae</taxon>
        <taxon>asterids</taxon>
        <taxon>Ericales</taxon>
        <taxon>Theaceae</taxon>
        <taxon>Camellia</taxon>
    </lineage>
</organism>